<evidence type="ECO:0000313" key="1">
    <source>
        <dbReference type="EMBL" id="CAB4040179.1"/>
    </source>
</evidence>
<protein>
    <submittedName>
        <fullName evidence="1">Uncharacterized protein</fullName>
    </submittedName>
</protein>
<proteinExistence type="predicted"/>
<gene>
    <name evidence="1" type="ORF">PACLA_8A042893</name>
</gene>
<name>A0A7D9M1F8_PARCT</name>
<keyword evidence="2" id="KW-1185">Reference proteome</keyword>
<sequence>MKRLKIRQFCRKPRSVWVVNGKTDKWWENIVNGNVPDSVWKKNFRMSQLSVFITTAKKLANTLYYLKDTGSLWMTANTFGVHQCTATKIITQLCYAINSALGPTYLHLPR</sequence>
<feature type="non-terminal residue" evidence="1">
    <location>
        <position position="110"/>
    </location>
</feature>
<dbReference type="EMBL" id="CACRXK020026416">
    <property type="protein sequence ID" value="CAB4040179.1"/>
    <property type="molecule type" value="Genomic_DNA"/>
</dbReference>
<evidence type="ECO:0000313" key="2">
    <source>
        <dbReference type="Proteomes" id="UP001152795"/>
    </source>
</evidence>
<comment type="caution">
    <text evidence="1">The sequence shown here is derived from an EMBL/GenBank/DDBJ whole genome shotgun (WGS) entry which is preliminary data.</text>
</comment>
<dbReference type="AlphaFoldDB" id="A0A7D9M1F8"/>
<reference evidence="1" key="1">
    <citation type="submission" date="2020-04" db="EMBL/GenBank/DDBJ databases">
        <authorList>
            <person name="Alioto T."/>
            <person name="Alioto T."/>
            <person name="Gomez Garrido J."/>
        </authorList>
    </citation>
    <scope>NUCLEOTIDE SEQUENCE</scope>
    <source>
        <strain evidence="1">A484AB</strain>
    </source>
</reference>
<dbReference type="Proteomes" id="UP001152795">
    <property type="component" value="Unassembled WGS sequence"/>
</dbReference>
<organism evidence="1 2">
    <name type="scientific">Paramuricea clavata</name>
    <name type="common">Red gorgonian</name>
    <name type="synonym">Violescent sea-whip</name>
    <dbReference type="NCBI Taxonomy" id="317549"/>
    <lineage>
        <taxon>Eukaryota</taxon>
        <taxon>Metazoa</taxon>
        <taxon>Cnidaria</taxon>
        <taxon>Anthozoa</taxon>
        <taxon>Octocorallia</taxon>
        <taxon>Malacalcyonacea</taxon>
        <taxon>Plexauridae</taxon>
        <taxon>Paramuricea</taxon>
    </lineage>
</organism>
<dbReference type="OrthoDB" id="5969116at2759"/>
<accession>A0A7D9M1F8</accession>